<reference evidence="3 4" key="1">
    <citation type="submission" date="2017-03" db="EMBL/GenBank/DDBJ databases">
        <authorList>
            <person name="Afonso C.L."/>
            <person name="Miller P.J."/>
            <person name="Scott M.A."/>
            <person name="Spackman E."/>
            <person name="Goraichik I."/>
            <person name="Dimitrov K.M."/>
            <person name="Suarez D.L."/>
            <person name="Swayne D.E."/>
        </authorList>
    </citation>
    <scope>NUCLEOTIDE SEQUENCE [LARGE SCALE GENOMIC DNA]</scope>
    <source>
        <strain evidence="3 4">CNRZ 918</strain>
    </source>
</reference>
<name>A0A2H1KZU1_9MICO</name>
<keyword evidence="2" id="KW-0732">Signal</keyword>
<organism evidence="3 4">
    <name type="scientific">Brevibacterium antiquum CNRZ 918</name>
    <dbReference type="NCBI Taxonomy" id="1255637"/>
    <lineage>
        <taxon>Bacteria</taxon>
        <taxon>Bacillati</taxon>
        <taxon>Actinomycetota</taxon>
        <taxon>Actinomycetes</taxon>
        <taxon>Micrococcales</taxon>
        <taxon>Brevibacteriaceae</taxon>
        <taxon>Brevibacterium</taxon>
    </lineage>
</organism>
<evidence type="ECO:0000313" key="3">
    <source>
        <dbReference type="EMBL" id="SMY05247.1"/>
    </source>
</evidence>
<dbReference type="AlphaFoldDB" id="A0A2H1KZU1"/>
<evidence type="ECO:0000256" key="1">
    <source>
        <dbReference type="SAM" id="MobiDB-lite"/>
    </source>
</evidence>
<dbReference type="Proteomes" id="UP000234433">
    <property type="component" value="Unassembled WGS sequence"/>
</dbReference>
<protein>
    <recommendedName>
        <fullName evidence="5">Secreted protein</fullName>
    </recommendedName>
</protein>
<dbReference type="EMBL" id="FXZD01000023">
    <property type="protein sequence ID" value="SMY05247.1"/>
    <property type="molecule type" value="Genomic_DNA"/>
</dbReference>
<evidence type="ECO:0008006" key="5">
    <source>
        <dbReference type="Google" id="ProtNLM"/>
    </source>
</evidence>
<gene>
    <name evidence="3" type="ORF">BANT918_03321</name>
</gene>
<feature type="chain" id="PRO_5013567806" description="Secreted protein" evidence="2">
    <location>
        <begin position="38"/>
        <end position="150"/>
    </location>
</feature>
<evidence type="ECO:0000256" key="2">
    <source>
        <dbReference type="SAM" id="SignalP"/>
    </source>
</evidence>
<feature type="signal peptide" evidence="2">
    <location>
        <begin position="1"/>
        <end position="37"/>
    </location>
</feature>
<sequence>MFAHRFARVAHACPRRTVILLLLAVVTCLTGMTHAPAGVAESVHGAALSAHLTETQRQCSPGLDVGPGPAASKVAGETPAPLAGDSGTCSAGTTFHDGCLTVSPDQQLAAPVPSSIGWPADAPRPLQPLKHSVTYHPLGPNPGSLSINRT</sequence>
<evidence type="ECO:0000313" key="4">
    <source>
        <dbReference type="Proteomes" id="UP000234433"/>
    </source>
</evidence>
<accession>A0A2H1KZU1</accession>
<feature type="region of interest" description="Disordered" evidence="1">
    <location>
        <begin position="57"/>
        <end position="86"/>
    </location>
</feature>
<proteinExistence type="predicted"/>